<dbReference type="PANTHER" id="PTHR14388:SF6">
    <property type="entry name" value="SH2 DOMAIN-CONTAINING PROTEIN 7"/>
    <property type="match status" value="1"/>
</dbReference>
<name>H2NNX6_PONAB</name>
<reference evidence="5 6" key="1">
    <citation type="submission" date="2008-02" db="EMBL/GenBank/DDBJ databases">
        <title>A 6x draft sequence assembly of the Pongo pygmaeus abelii genome.</title>
        <authorList>
            <person name="Wilson R.K."/>
            <person name="Mardis E."/>
        </authorList>
    </citation>
    <scope>NUCLEOTIDE SEQUENCE [LARGE SCALE GENOMIC DNA]</scope>
</reference>
<dbReference type="SUPFAM" id="SSF55550">
    <property type="entry name" value="SH2 domain"/>
    <property type="match status" value="1"/>
</dbReference>
<protein>
    <submittedName>
        <fullName evidence="5">SH2 domain containing 7</fullName>
    </submittedName>
</protein>
<dbReference type="GO" id="GO:0005737">
    <property type="term" value="C:cytoplasm"/>
    <property type="evidence" value="ECO:0007669"/>
    <property type="project" value="TreeGrafter"/>
</dbReference>
<organism evidence="5 6">
    <name type="scientific">Pongo abelii</name>
    <name type="common">Sumatran orangutan</name>
    <name type="synonym">Pongo pygmaeus abelii</name>
    <dbReference type="NCBI Taxonomy" id="9601"/>
    <lineage>
        <taxon>Eukaryota</taxon>
        <taxon>Metazoa</taxon>
        <taxon>Chordata</taxon>
        <taxon>Craniata</taxon>
        <taxon>Vertebrata</taxon>
        <taxon>Euteleostomi</taxon>
        <taxon>Mammalia</taxon>
        <taxon>Eutheria</taxon>
        <taxon>Euarchontoglires</taxon>
        <taxon>Primates</taxon>
        <taxon>Haplorrhini</taxon>
        <taxon>Catarrhini</taxon>
        <taxon>Hominidae</taxon>
        <taxon>Pongo</taxon>
    </lineage>
</organism>
<dbReference type="Gene3D" id="3.30.505.10">
    <property type="entry name" value="SH2 domain"/>
    <property type="match status" value="1"/>
</dbReference>
<evidence type="ECO:0000256" key="1">
    <source>
        <dbReference type="ARBA" id="ARBA00022999"/>
    </source>
</evidence>
<evidence type="ECO:0000256" key="2">
    <source>
        <dbReference type="PROSITE-ProRule" id="PRU00191"/>
    </source>
</evidence>
<keyword evidence="6" id="KW-1185">Reference proteome</keyword>
<feature type="domain" description="SH2" evidence="4">
    <location>
        <begin position="51"/>
        <end position="141"/>
    </location>
</feature>
<dbReference type="InParanoid" id="H2NNX6"/>
<feature type="compositionally biased region" description="Basic and acidic residues" evidence="3">
    <location>
        <begin position="278"/>
        <end position="290"/>
    </location>
</feature>
<feature type="compositionally biased region" description="Polar residues" evidence="3">
    <location>
        <begin position="419"/>
        <end position="429"/>
    </location>
</feature>
<dbReference type="InterPro" id="IPR035885">
    <property type="entry name" value="SH2D7_SH2"/>
</dbReference>
<dbReference type="CDD" id="cd10417">
    <property type="entry name" value="SH2_SH2D7"/>
    <property type="match status" value="1"/>
</dbReference>
<feature type="compositionally biased region" description="Basic and acidic residues" evidence="3">
    <location>
        <begin position="430"/>
        <end position="455"/>
    </location>
</feature>
<evidence type="ECO:0000259" key="4">
    <source>
        <dbReference type="PROSITE" id="PS50001"/>
    </source>
</evidence>
<dbReference type="HOGENOM" id="CLU_045989_0_0_1"/>
<reference evidence="5" key="3">
    <citation type="submission" date="2025-09" db="UniProtKB">
        <authorList>
            <consortium name="Ensembl"/>
        </authorList>
    </citation>
    <scope>IDENTIFICATION</scope>
</reference>
<dbReference type="InterPro" id="IPR036860">
    <property type="entry name" value="SH2_dom_sf"/>
</dbReference>
<dbReference type="PANTHER" id="PTHR14388">
    <property type="entry name" value="T CELL-SPECIFIC ADAPTER PROTEIN TSAD"/>
    <property type="match status" value="1"/>
</dbReference>
<feature type="region of interest" description="Disordered" evidence="3">
    <location>
        <begin position="254"/>
        <end position="293"/>
    </location>
</feature>
<dbReference type="Proteomes" id="UP000001595">
    <property type="component" value="Chromosome 15"/>
</dbReference>
<gene>
    <name evidence="5" type="primary">SH2D7</name>
</gene>
<dbReference type="AlphaFoldDB" id="H2NNX6"/>
<feature type="region of interest" description="Disordered" evidence="3">
    <location>
        <begin position="162"/>
        <end position="189"/>
    </location>
</feature>
<dbReference type="PRINTS" id="PR00401">
    <property type="entry name" value="SH2DOMAIN"/>
</dbReference>
<dbReference type="Ensembl" id="ENSPPYT00000007900.2">
    <property type="protein sequence ID" value="ENSPPYP00000007591.2"/>
    <property type="gene ID" value="ENSPPYG00000006688.2"/>
</dbReference>
<sequence>MEDSLKQLSLGRDPEGSGDSQALAELQELALKWFMETQAPFILQNGALPPWFHGFIIHKQTEQLLRDKALGSFLIRLSDTTGYILSYRGSDRCRHFVINQLRNRRYIISGDSQSHSTPAELVHHYQEAQLEPFEETLTAACPRPEDNDLYDAITRGLHQPIVDPENPPATASPTVVPDKAASPCSSPKPQVSFLHAQKILDVSPRNLSQEESMEAPIRVSPLPERSSSLLEESFGGPSDIIYADLRKMNQAQLGLGTEGSGRHGPVPAGSQAYSPGREAQRRLSDGEQNRPDGLVRVLSGVSSDQGPTVSPTSWGCSDAMGSLGATWRQEFPKLSQEAQPCSQGSSADIYEFIGTEGLLQEARDTPDQEGSTYEQIPACWGGPARAPHPGASPTYSPWVHGPLDHGYKRISGTPGLSEPGNTYKQTPATKSKETGRTHKPDKLRRLFFTDRKHKF</sequence>
<evidence type="ECO:0000313" key="6">
    <source>
        <dbReference type="Proteomes" id="UP000001595"/>
    </source>
</evidence>
<dbReference type="FunFam" id="3.30.505.10:FF:000059">
    <property type="entry name" value="hematopoietic SH2 domain-containing protein"/>
    <property type="match status" value="1"/>
</dbReference>
<dbReference type="PROSITE" id="PS50001">
    <property type="entry name" value="SH2"/>
    <property type="match status" value="1"/>
</dbReference>
<dbReference type="FunCoup" id="H2NNX6">
    <property type="interactions" value="442"/>
</dbReference>
<feature type="region of interest" description="Disordered" evidence="3">
    <location>
        <begin position="406"/>
        <end position="455"/>
    </location>
</feature>
<dbReference type="OMA" id="RWFMETQ"/>
<evidence type="ECO:0000313" key="5">
    <source>
        <dbReference type="Ensembl" id="ENSPPYP00000007591.2"/>
    </source>
</evidence>
<evidence type="ECO:0000256" key="3">
    <source>
        <dbReference type="SAM" id="MobiDB-lite"/>
    </source>
</evidence>
<dbReference type="InterPro" id="IPR000980">
    <property type="entry name" value="SH2"/>
</dbReference>
<dbReference type="eggNOG" id="ENOG502QUGN">
    <property type="taxonomic scope" value="Eukaryota"/>
</dbReference>
<accession>H2NNX6</accession>
<keyword evidence="1 2" id="KW-0727">SH2 domain</keyword>
<reference evidence="5" key="2">
    <citation type="submission" date="2025-08" db="UniProtKB">
        <authorList>
            <consortium name="Ensembl"/>
        </authorList>
    </citation>
    <scope>IDENTIFICATION</scope>
</reference>
<dbReference type="GeneTree" id="ENSGT00940000160977"/>
<dbReference type="SMART" id="SM00252">
    <property type="entry name" value="SH2"/>
    <property type="match status" value="1"/>
</dbReference>
<dbReference type="Pfam" id="PF00017">
    <property type="entry name" value="SH2"/>
    <property type="match status" value="1"/>
</dbReference>
<proteinExistence type="predicted"/>